<protein>
    <recommendedName>
        <fullName evidence="12">Alpha-1,3/1,6-mannosyltransferase ALG2</fullName>
        <ecNumber evidence="12">2.4.1.132</ecNumber>
        <ecNumber evidence="12">2.4.1.257</ecNumber>
    </recommendedName>
    <alternativeName>
        <fullName evidence="12">GDP-Man:Man(1)GlcNAc(2)-PP-Dol alpha-1,3-mannosyltransferase</fullName>
    </alternativeName>
</protein>
<comment type="similarity">
    <text evidence="12">Belongs to the glycosyltransferase group 1 family.</text>
</comment>
<keyword evidence="4 12" id="KW-0328">Glycosyltransferase</keyword>
<proteinExistence type="inferred from homology"/>
<dbReference type="GO" id="GO:0004378">
    <property type="term" value="F:GDP-Man:Man(1)GlcNAc(2)-PP-Dol alpha-1,3-mannosyltransferase activity"/>
    <property type="evidence" value="ECO:0007669"/>
    <property type="project" value="UniProtKB-UniRule"/>
</dbReference>
<feature type="transmembrane region" description="Helical" evidence="12">
    <location>
        <begin position="458"/>
        <end position="477"/>
    </location>
</feature>
<keyword evidence="8 12" id="KW-1133">Transmembrane helix</keyword>
<accession>A0A5B0S7Y8</accession>
<dbReference type="EC" id="2.4.1.257" evidence="12"/>
<evidence type="ECO:0000256" key="5">
    <source>
        <dbReference type="ARBA" id="ARBA00022679"/>
    </source>
</evidence>
<dbReference type="InterPro" id="IPR027054">
    <property type="entry name" value="ALG2"/>
</dbReference>
<evidence type="ECO:0000313" key="16">
    <source>
        <dbReference type="Proteomes" id="UP000325313"/>
    </source>
</evidence>
<dbReference type="Pfam" id="PF00534">
    <property type="entry name" value="Glycos_transf_1"/>
    <property type="match status" value="1"/>
</dbReference>
<dbReference type="Proteomes" id="UP000325313">
    <property type="component" value="Unassembled WGS sequence"/>
</dbReference>
<dbReference type="AlphaFoldDB" id="A0A5B0S7Y8"/>
<reference evidence="15 16" key="1">
    <citation type="submission" date="2019-05" db="EMBL/GenBank/DDBJ databases">
        <title>Emergence of the Ug99 lineage of the wheat stem rust pathogen through somatic hybridization.</title>
        <authorList>
            <person name="Li F."/>
            <person name="Upadhyaya N.M."/>
            <person name="Sperschneider J."/>
            <person name="Matny O."/>
            <person name="Nguyen-Phuc H."/>
            <person name="Mago R."/>
            <person name="Raley C."/>
            <person name="Miller M.E."/>
            <person name="Silverstein K.A.T."/>
            <person name="Henningsen E."/>
            <person name="Hirsch C.D."/>
            <person name="Visser B."/>
            <person name="Pretorius Z.A."/>
            <person name="Steffenson B.J."/>
            <person name="Schwessinger B."/>
            <person name="Dodds P.N."/>
            <person name="Figueroa M."/>
        </authorList>
    </citation>
    <scope>NUCLEOTIDE SEQUENCE [LARGE SCALE GENOMIC DNA]</scope>
    <source>
        <strain evidence="15 16">Ug99</strain>
    </source>
</reference>
<keyword evidence="5 12" id="KW-0808">Transferase</keyword>
<feature type="domain" description="Glycosyl transferase family 1" evidence="13">
    <location>
        <begin position="226"/>
        <end position="421"/>
    </location>
</feature>
<evidence type="ECO:0000256" key="3">
    <source>
        <dbReference type="ARBA" id="ARBA00004922"/>
    </source>
</evidence>
<evidence type="ECO:0000256" key="1">
    <source>
        <dbReference type="ARBA" id="ARBA00003142"/>
    </source>
</evidence>
<dbReference type="UniPathway" id="UPA00378"/>
<organism evidence="15 16">
    <name type="scientific">Puccinia graminis f. sp. tritici</name>
    <dbReference type="NCBI Taxonomy" id="56615"/>
    <lineage>
        <taxon>Eukaryota</taxon>
        <taxon>Fungi</taxon>
        <taxon>Dikarya</taxon>
        <taxon>Basidiomycota</taxon>
        <taxon>Pucciniomycotina</taxon>
        <taxon>Pucciniomycetes</taxon>
        <taxon>Pucciniales</taxon>
        <taxon>Pucciniaceae</taxon>
        <taxon>Puccinia</taxon>
    </lineage>
</organism>
<dbReference type="EC" id="2.4.1.132" evidence="12"/>
<comment type="caution">
    <text evidence="15">The sequence shown here is derived from an EMBL/GenBank/DDBJ whole genome shotgun (WGS) entry which is preliminary data.</text>
</comment>
<evidence type="ECO:0000313" key="15">
    <source>
        <dbReference type="EMBL" id="KAA1133967.1"/>
    </source>
</evidence>
<comment type="catalytic activity">
    <reaction evidence="11 12">
        <text>an alpha-D-Man-(1-&gt;3)-beta-D-Man-(1-&gt;4)-beta-D-GlcNAc-(1-&gt;4)-alpha-D-GlcNAc-diphospho-di-trans,poly-cis-dolichol + GDP-alpha-D-mannose = an alpha-D-Man-(1-&gt;3)-[alpha-D-Man-(1-&gt;6)]-beta-D-Man-(1-&gt;4)-beta-D-GlcNAc-(1-&gt;4)-alpha-D-GlcNAc-diphospho-di-trans,poly-cis-dolichol + GDP + H(+)</text>
        <dbReference type="Rhea" id="RHEA:29519"/>
        <dbReference type="Rhea" id="RHEA-COMP:19513"/>
        <dbReference type="Rhea" id="RHEA-COMP:19515"/>
        <dbReference type="ChEBI" id="CHEBI:15378"/>
        <dbReference type="ChEBI" id="CHEBI:57527"/>
        <dbReference type="ChEBI" id="CHEBI:58189"/>
        <dbReference type="ChEBI" id="CHEBI:132510"/>
        <dbReference type="ChEBI" id="CHEBI:132511"/>
        <dbReference type="EC" id="2.4.1.257"/>
    </reaction>
    <physiologicalReaction direction="left-to-right" evidence="11 12">
        <dbReference type="Rhea" id="RHEA:29520"/>
    </physiologicalReaction>
</comment>
<evidence type="ECO:0000256" key="8">
    <source>
        <dbReference type="ARBA" id="ARBA00022989"/>
    </source>
</evidence>
<keyword evidence="6 12" id="KW-0812">Transmembrane</keyword>
<dbReference type="SUPFAM" id="SSF53756">
    <property type="entry name" value="UDP-Glycosyltransferase/glycogen phosphorylase"/>
    <property type="match status" value="1"/>
</dbReference>
<gene>
    <name evidence="15" type="primary">ALG2_2</name>
    <name evidence="15" type="ORF">PGTUg99_033845</name>
</gene>
<keyword evidence="7 12" id="KW-0256">Endoplasmic reticulum</keyword>
<comment type="subcellular location">
    <subcellularLocation>
        <location evidence="2 12">Endoplasmic reticulum membrane</location>
    </subcellularLocation>
</comment>
<feature type="domain" description="Glycosyltransferase subfamily 4-like N-terminal" evidence="14">
    <location>
        <begin position="18"/>
        <end position="213"/>
    </location>
</feature>
<evidence type="ECO:0000256" key="12">
    <source>
        <dbReference type="RuleBase" id="RU367136"/>
    </source>
</evidence>
<sequence length="480" mass="53993">MTTPKPLRIAFIHPDLGIGGAERLVVDAAIGLSRLGHSVKIYTSSHQPERAFIETTDGTIDVKLLGNNLFPRSIKNRFITICAILRQLHLTFNLIVSRLFSDEDSADLYFVDQLSASIPLLRYATRTRVLFYCHFPDLLLSSSNINSNSFGTKDWILSKLKSTYRIPLDWLEEYTTANADTILVNSHFTAEVFGRTMTSIKKKPQVVYPGVDINIYDCPKPDQPDQKPSVIHSDRPTILSINRFEEKKNINLLLQAYIQLRKSDSAPGASTLVPRLVLAGGYDERLMDNRRTLKALQESVPKDLVQLTLSTEDVGGAERMPDVLFLLNVSQEHKLALLHGRSTKLLGYTASNEHLGIGPLEAMACRLPVLAVDSGGPKETVSDTRTGFLVPPDPEKWAQSIRNILAMDDQQRRQMGDAGRDRVLELFSTEVMAKHFERAIQDILGPVRQTDLWLEQGFFHLLAFILVPFLTIWVGTWKFI</sequence>
<evidence type="ECO:0000256" key="11">
    <source>
        <dbReference type="ARBA" id="ARBA00045104"/>
    </source>
</evidence>
<keyword evidence="9 12" id="KW-0472">Membrane</keyword>
<evidence type="ECO:0000259" key="13">
    <source>
        <dbReference type="Pfam" id="PF00534"/>
    </source>
</evidence>
<dbReference type="InterPro" id="IPR028098">
    <property type="entry name" value="Glyco_trans_4-like_N"/>
</dbReference>
<dbReference type="PANTHER" id="PTHR45918">
    <property type="entry name" value="ALPHA-1,3/1,6-MANNOSYLTRANSFERASE ALG2"/>
    <property type="match status" value="1"/>
</dbReference>
<comment type="pathway">
    <text evidence="3 12">Protein modification; protein glycosylation.</text>
</comment>
<comment type="catalytic activity">
    <reaction evidence="10 12">
        <text>a beta-D-Man-(1-&gt;4)-beta-D-GlcNAc-(1-&gt;4)-alpha-D-GlcNAc-diphospho-di-trans,poly-cis-dolichol + GDP-alpha-D-mannose = an alpha-D-Man-(1-&gt;3)-beta-D-Man-(1-&gt;4)-beta-D-GlcNAc-(1-&gt;4)-alpha-D-GlcNAc-diphospho-di-trans,poly-cis-dolichol + GDP + H(+)</text>
        <dbReference type="Rhea" id="RHEA:29515"/>
        <dbReference type="Rhea" id="RHEA-COMP:19511"/>
        <dbReference type="Rhea" id="RHEA-COMP:19513"/>
        <dbReference type="ChEBI" id="CHEBI:15378"/>
        <dbReference type="ChEBI" id="CHEBI:57527"/>
        <dbReference type="ChEBI" id="CHEBI:58189"/>
        <dbReference type="ChEBI" id="CHEBI:58472"/>
        <dbReference type="ChEBI" id="CHEBI:132510"/>
        <dbReference type="EC" id="2.4.1.132"/>
    </reaction>
    <physiologicalReaction direction="left-to-right" evidence="10 12">
        <dbReference type="Rhea" id="RHEA:29516"/>
    </physiologicalReaction>
</comment>
<name>A0A5B0S7Y8_PUCGR</name>
<dbReference type="Pfam" id="PF13439">
    <property type="entry name" value="Glyco_transf_4"/>
    <property type="match status" value="1"/>
</dbReference>
<dbReference type="EMBL" id="VDEP01000070">
    <property type="protein sequence ID" value="KAA1133967.1"/>
    <property type="molecule type" value="Genomic_DNA"/>
</dbReference>
<evidence type="ECO:0000256" key="6">
    <source>
        <dbReference type="ARBA" id="ARBA00022692"/>
    </source>
</evidence>
<dbReference type="PANTHER" id="PTHR45918:SF1">
    <property type="entry name" value="ALPHA-1,3_1,6-MANNOSYLTRANSFERASE ALG2"/>
    <property type="match status" value="1"/>
</dbReference>
<dbReference type="Gene3D" id="3.40.50.2000">
    <property type="entry name" value="Glycogen Phosphorylase B"/>
    <property type="match status" value="2"/>
</dbReference>
<comment type="function">
    <text evidence="1 12">Mannosylates Man(2)GlcNAc(2)-dolichol diphosphate and Man(1)GlcNAc(2)-dolichol diphosphate to form Man(3)GlcNAc(2)-dolichol diphosphate.</text>
</comment>
<evidence type="ECO:0000256" key="9">
    <source>
        <dbReference type="ARBA" id="ARBA00023136"/>
    </source>
</evidence>
<evidence type="ECO:0000256" key="4">
    <source>
        <dbReference type="ARBA" id="ARBA00022676"/>
    </source>
</evidence>
<dbReference type="GO" id="GO:0005789">
    <property type="term" value="C:endoplasmic reticulum membrane"/>
    <property type="evidence" value="ECO:0007669"/>
    <property type="project" value="UniProtKB-SubCell"/>
</dbReference>
<evidence type="ECO:0000259" key="14">
    <source>
        <dbReference type="Pfam" id="PF13439"/>
    </source>
</evidence>
<dbReference type="InterPro" id="IPR001296">
    <property type="entry name" value="Glyco_trans_1"/>
</dbReference>
<evidence type="ECO:0000256" key="7">
    <source>
        <dbReference type="ARBA" id="ARBA00022824"/>
    </source>
</evidence>
<evidence type="ECO:0000256" key="10">
    <source>
        <dbReference type="ARBA" id="ARBA00045103"/>
    </source>
</evidence>
<dbReference type="GO" id="GO:0102704">
    <property type="term" value="F:GDP-Man:Man(2)GlcNAc(2)-PP-Dol alpha-1,6-mannosyltransferase activity"/>
    <property type="evidence" value="ECO:0007669"/>
    <property type="project" value="UniProtKB-UniRule"/>
</dbReference>
<evidence type="ECO:0000256" key="2">
    <source>
        <dbReference type="ARBA" id="ARBA00004586"/>
    </source>
</evidence>